<dbReference type="STRING" id="4999.A0A1Y1UDE1"/>
<evidence type="ECO:0000256" key="1">
    <source>
        <dbReference type="SAM" id="MobiDB-lite"/>
    </source>
</evidence>
<name>A0A1Y1UDE1_9TREE</name>
<dbReference type="Proteomes" id="UP000193218">
    <property type="component" value="Unassembled WGS sequence"/>
</dbReference>
<dbReference type="InParanoid" id="A0A1Y1UDE1"/>
<feature type="compositionally biased region" description="Low complexity" evidence="1">
    <location>
        <begin position="59"/>
        <end position="69"/>
    </location>
</feature>
<proteinExistence type="predicted"/>
<feature type="compositionally biased region" description="Basic and acidic residues" evidence="1">
    <location>
        <begin position="135"/>
        <end position="145"/>
    </location>
</feature>
<feature type="region of interest" description="Disordered" evidence="1">
    <location>
        <begin position="1"/>
        <end position="289"/>
    </location>
</feature>
<dbReference type="AlphaFoldDB" id="A0A1Y1UDE1"/>
<organism evidence="2 3">
    <name type="scientific">Kockovaella imperatae</name>
    <dbReference type="NCBI Taxonomy" id="4999"/>
    <lineage>
        <taxon>Eukaryota</taxon>
        <taxon>Fungi</taxon>
        <taxon>Dikarya</taxon>
        <taxon>Basidiomycota</taxon>
        <taxon>Agaricomycotina</taxon>
        <taxon>Tremellomycetes</taxon>
        <taxon>Tremellales</taxon>
        <taxon>Cuniculitremaceae</taxon>
        <taxon>Kockovaella</taxon>
    </lineage>
</organism>
<sequence length="616" mass="68056">MSRGGHGGLRGREDWDIQGRTSSHVANLGPPTVAVNRGRGGPKRGGRIPAVLPSRPENPLASSSSAQRQPSRHANAGSRGGRAAPHRGVGFGGPPYRRPRGRPENRARGGLPYGHSNRGEWDGSSSRPVASRPNDGADYHNDHTYHAGPSRYRAWSPSQPVAGETIPHPSAVARGASHTHFIDFTGEDDSAPPVPPNQLPPRPAPEDGGPATPFTKLKFRPKITPREPAATRMQSTDTAGLATSKGKERAQASDEGDDAHDQDVKQELGPEAESEDEEIDDARKSEGILSFRKEDIPDACYGRDGERQSTARSAFKKIQARELKAKNRKIVRTRWLPDGVAFDWIRAQPSVDPSSQFFPYPAQFETKELRKANEAALYDWKIGRELAASGIDAQGRRTILALSTNTFDGLNIHTSPLDASRPAYLCIDPGRSVTYERKLSRRLPPEFESVDTGNLDPGLVLWTNEQCQSQICPDEKGRATRFVAYSFTSKKVQIIGRRDEDWRQASPVKPSLALPREPSKRATADDEEDVAQTKPKRSKTNISQPEKSDTSRLESLRANMDTFFSDIDRWTLIAREYPDDERVQGQLQRIQADIFRLQGEIKAEKELLGSRAIHQP</sequence>
<gene>
    <name evidence="2" type="ORF">BD324DRAFT_629805</name>
</gene>
<feature type="compositionally biased region" description="Acidic residues" evidence="1">
    <location>
        <begin position="270"/>
        <end position="280"/>
    </location>
</feature>
<feature type="region of interest" description="Disordered" evidence="1">
    <location>
        <begin position="503"/>
        <end position="554"/>
    </location>
</feature>
<dbReference type="GeneID" id="33558069"/>
<feature type="compositionally biased region" description="Pro residues" evidence="1">
    <location>
        <begin position="192"/>
        <end position="203"/>
    </location>
</feature>
<comment type="caution">
    <text evidence="2">The sequence shown here is derived from an EMBL/GenBank/DDBJ whole genome shotgun (WGS) entry which is preliminary data.</text>
</comment>
<dbReference type="RefSeq" id="XP_021870128.1">
    <property type="nucleotide sequence ID" value="XM_022016260.1"/>
</dbReference>
<evidence type="ECO:0000313" key="2">
    <source>
        <dbReference type="EMBL" id="ORX35999.1"/>
    </source>
</evidence>
<evidence type="ECO:0000313" key="3">
    <source>
        <dbReference type="Proteomes" id="UP000193218"/>
    </source>
</evidence>
<dbReference type="EMBL" id="NBSH01000009">
    <property type="protein sequence ID" value="ORX35999.1"/>
    <property type="molecule type" value="Genomic_DNA"/>
</dbReference>
<keyword evidence="3" id="KW-1185">Reference proteome</keyword>
<protein>
    <submittedName>
        <fullName evidence="2">Uncharacterized protein</fullName>
    </submittedName>
</protein>
<feature type="compositionally biased region" description="Basic and acidic residues" evidence="1">
    <location>
        <begin position="259"/>
        <end position="268"/>
    </location>
</feature>
<accession>A0A1Y1UDE1</accession>
<reference evidence="2 3" key="1">
    <citation type="submission" date="2017-03" db="EMBL/GenBank/DDBJ databases">
        <title>Widespread Adenine N6-methylation of Active Genes in Fungi.</title>
        <authorList>
            <consortium name="DOE Joint Genome Institute"/>
            <person name="Mondo S.J."/>
            <person name="Dannebaum R.O."/>
            <person name="Kuo R.C."/>
            <person name="Louie K.B."/>
            <person name="Bewick A.J."/>
            <person name="Labutti K."/>
            <person name="Haridas S."/>
            <person name="Kuo A."/>
            <person name="Salamov A."/>
            <person name="Ahrendt S.R."/>
            <person name="Lau R."/>
            <person name="Bowen B.P."/>
            <person name="Lipzen A."/>
            <person name="Sullivan W."/>
            <person name="Andreopoulos W.B."/>
            <person name="Clum A."/>
            <person name="Lindquist E."/>
            <person name="Daum C."/>
            <person name="Northen T.R."/>
            <person name="Ramamoorthy G."/>
            <person name="Schmitz R.J."/>
            <person name="Gryganskyi A."/>
            <person name="Culley D."/>
            <person name="Magnuson J."/>
            <person name="James T.Y."/>
            <person name="O'Malley M.A."/>
            <person name="Stajich J.E."/>
            <person name="Spatafora J.W."/>
            <person name="Visel A."/>
            <person name="Grigoriev I.V."/>
        </authorList>
    </citation>
    <scope>NUCLEOTIDE SEQUENCE [LARGE SCALE GENOMIC DNA]</scope>
    <source>
        <strain evidence="2 3">NRRL Y-17943</strain>
    </source>
</reference>